<evidence type="ECO:0000256" key="3">
    <source>
        <dbReference type="ARBA" id="ARBA00022692"/>
    </source>
</evidence>
<gene>
    <name evidence="7" type="ORF">SAMN04515677_102179</name>
</gene>
<reference evidence="7 8" key="1">
    <citation type="submission" date="2016-10" db="EMBL/GenBank/DDBJ databases">
        <authorList>
            <person name="de Groot N.N."/>
        </authorList>
    </citation>
    <scope>NUCLEOTIDE SEQUENCE [LARGE SCALE GENOMIC DNA]</scope>
    <source>
        <strain evidence="7 8">DSM 797</strain>
    </source>
</reference>
<feature type="transmembrane region" description="Helical" evidence="6">
    <location>
        <begin position="12"/>
        <end position="35"/>
    </location>
</feature>
<comment type="subcellular location">
    <subcellularLocation>
        <location evidence="1">Cell membrane</location>
    </subcellularLocation>
</comment>
<dbReference type="InterPro" id="IPR005899">
    <property type="entry name" value="Na_pump_deCOase"/>
</dbReference>
<evidence type="ECO:0000313" key="8">
    <source>
        <dbReference type="Proteomes" id="UP000199068"/>
    </source>
</evidence>
<proteinExistence type="predicted"/>
<keyword evidence="2" id="KW-1003">Cell membrane</keyword>
<sequence length="95" mass="10548">MTGKISIMQGLYVTVISMGMVFITLFLISVILGSFKSLFKDKVKPLNKEDHHKELALTDEEDEEEKVVVALAASIMAGQGNINPNLRIKSITRIK</sequence>
<evidence type="ECO:0000256" key="5">
    <source>
        <dbReference type="ARBA" id="ARBA00023136"/>
    </source>
</evidence>
<keyword evidence="3 6" id="KW-0812">Transmembrane</keyword>
<evidence type="ECO:0000313" key="7">
    <source>
        <dbReference type="EMBL" id="SDL50102.1"/>
    </source>
</evidence>
<dbReference type="GO" id="GO:0005886">
    <property type="term" value="C:plasma membrane"/>
    <property type="evidence" value="ECO:0007669"/>
    <property type="project" value="UniProtKB-SubCell"/>
</dbReference>
<dbReference type="GO" id="GO:0036376">
    <property type="term" value="P:sodium ion export across plasma membrane"/>
    <property type="evidence" value="ECO:0007669"/>
    <property type="project" value="InterPro"/>
</dbReference>
<evidence type="ECO:0000256" key="1">
    <source>
        <dbReference type="ARBA" id="ARBA00004236"/>
    </source>
</evidence>
<evidence type="ECO:0000256" key="4">
    <source>
        <dbReference type="ARBA" id="ARBA00022989"/>
    </source>
</evidence>
<evidence type="ECO:0000256" key="6">
    <source>
        <dbReference type="SAM" id="Phobius"/>
    </source>
</evidence>
<dbReference type="Pfam" id="PF04277">
    <property type="entry name" value="OAD_gamma"/>
    <property type="match status" value="1"/>
</dbReference>
<dbReference type="STRING" id="1121325.SAMN04515677_102179"/>
<dbReference type="GO" id="GO:0015081">
    <property type="term" value="F:sodium ion transmembrane transporter activity"/>
    <property type="evidence" value="ECO:0007669"/>
    <property type="project" value="InterPro"/>
</dbReference>
<protein>
    <submittedName>
        <fullName evidence="7">Sodium pump decarboxylases, gamma subunit</fullName>
    </submittedName>
</protein>
<keyword evidence="4 6" id="KW-1133">Transmembrane helix</keyword>
<dbReference type="RefSeq" id="WP_092723176.1">
    <property type="nucleotide sequence ID" value="NZ_FNGW01000002.1"/>
</dbReference>
<keyword evidence="8" id="KW-1185">Reference proteome</keyword>
<evidence type="ECO:0000256" key="2">
    <source>
        <dbReference type="ARBA" id="ARBA00022475"/>
    </source>
</evidence>
<name>A0A1G9KKC4_9FIRM</name>
<organism evidence="7 8">
    <name type="scientific">Romboutsia lituseburensis DSM 797</name>
    <dbReference type="NCBI Taxonomy" id="1121325"/>
    <lineage>
        <taxon>Bacteria</taxon>
        <taxon>Bacillati</taxon>
        <taxon>Bacillota</taxon>
        <taxon>Clostridia</taxon>
        <taxon>Peptostreptococcales</taxon>
        <taxon>Peptostreptococcaceae</taxon>
        <taxon>Romboutsia</taxon>
    </lineage>
</organism>
<dbReference type="Proteomes" id="UP000199068">
    <property type="component" value="Unassembled WGS sequence"/>
</dbReference>
<accession>A0A1G9KKC4</accession>
<dbReference type="EMBL" id="FNGW01000002">
    <property type="protein sequence ID" value="SDL50102.1"/>
    <property type="molecule type" value="Genomic_DNA"/>
</dbReference>
<dbReference type="AlphaFoldDB" id="A0A1G9KKC4"/>
<keyword evidence="5 6" id="KW-0472">Membrane</keyword>